<dbReference type="HOGENOM" id="CLU_1173771_0_0_9"/>
<sequence>MKNRVKLILRDLEAVRENLLALSDDIWLSIDHNDPDSLEEGYQFKKAYNQKMISFDRISQEISSMIQQFLDVKLGEEIAQQEEKSNEENVRIIKELDKEIPHDLNEDFSYKRPYGFVLEGKAYKDIDTWRRLYTVFCKHLYNRDPKLFSSLIHHENFISRRGNKTFSNSPDDFANVAIPITKDIYADGNLSANSIRNNMKKLMEVFEIPIDQLVIYLREDRNAEK</sequence>
<accession>C5DAX0</accession>
<name>C5DAX0_GEOSW</name>
<reference evidence="1" key="1">
    <citation type="submission" date="2009-06" db="EMBL/GenBank/DDBJ databases">
        <title>Complete sequence of chromosome of Geopacillus sp. WCH70.</title>
        <authorList>
            <consortium name="US DOE Joint Genome Institute"/>
            <person name="Lucas S."/>
            <person name="Copeland A."/>
            <person name="Lapidus A."/>
            <person name="Glavina del Rio T."/>
            <person name="Dalin E."/>
            <person name="Tice H."/>
            <person name="Bruce D."/>
            <person name="Goodwin L."/>
            <person name="Pitluck S."/>
            <person name="Chertkov O."/>
            <person name="Brettin T."/>
            <person name="Detter J.C."/>
            <person name="Han C."/>
            <person name="Larimer F."/>
            <person name="Land M."/>
            <person name="Hauser L."/>
            <person name="Kyrpides N."/>
            <person name="Mikhailova N."/>
            <person name="Brumm P."/>
            <person name="Mead D.A."/>
            <person name="Richardson P."/>
        </authorList>
    </citation>
    <scope>NUCLEOTIDE SEQUENCE [LARGE SCALE GENOMIC DNA]</scope>
    <source>
        <strain evidence="1">WCH70</strain>
    </source>
</reference>
<dbReference type="KEGG" id="gwc:GWCH70_1648"/>
<gene>
    <name evidence="1" type="ordered locus">GWCH70_1648</name>
</gene>
<protein>
    <submittedName>
        <fullName evidence="1">Uncharacterized protein</fullName>
    </submittedName>
</protein>
<dbReference type="AlphaFoldDB" id="C5DAX0"/>
<dbReference type="eggNOG" id="COG2810">
    <property type="taxonomic scope" value="Bacteria"/>
</dbReference>
<organism evidence="1">
    <name type="scientific">Geobacillus sp. (strain WCH70)</name>
    <dbReference type="NCBI Taxonomy" id="471223"/>
    <lineage>
        <taxon>Bacteria</taxon>
        <taxon>Bacillati</taxon>
        <taxon>Bacillota</taxon>
        <taxon>Bacilli</taxon>
        <taxon>Bacillales</taxon>
        <taxon>Anoxybacillaceae</taxon>
        <taxon>Geobacillus</taxon>
    </lineage>
</organism>
<proteinExistence type="predicted"/>
<dbReference type="EMBL" id="CP001638">
    <property type="protein sequence ID" value="ACS24434.1"/>
    <property type="molecule type" value="Genomic_DNA"/>
</dbReference>
<dbReference type="STRING" id="471223.GWCH70_1648"/>
<evidence type="ECO:0000313" key="1">
    <source>
        <dbReference type="EMBL" id="ACS24434.1"/>
    </source>
</evidence>
<dbReference type="OrthoDB" id="1903286at2"/>